<dbReference type="AlphaFoldDB" id="A0AAV5TK78"/>
<dbReference type="Proteomes" id="UP001432027">
    <property type="component" value="Unassembled WGS sequence"/>
</dbReference>
<organism evidence="2 3">
    <name type="scientific">Pristionchus entomophagus</name>
    <dbReference type="NCBI Taxonomy" id="358040"/>
    <lineage>
        <taxon>Eukaryota</taxon>
        <taxon>Metazoa</taxon>
        <taxon>Ecdysozoa</taxon>
        <taxon>Nematoda</taxon>
        <taxon>Chromadorea</taxon>
        <taxon>Rhabditida</taxon>
        <taxon>Rhabditina</taxon>
        <taxon>Diplogasteromorpha</taxon>
        <taxon>Diplogasteroidea</taxon>
        <taxon>Neodiplogasteridae</taxon>
        <taxon>Pristionchus</taxon>
    </lineage>
</organism>
<accession>A0AAV5TK78</accession>
<keyword evidence="3" id="KW-1185">Reference proteome</keyword>
<keyword evidence="1" id="KW-0812">Transmembrane</keyword>
<evidence type="ECO:0008006" key="4">
    <source>
        <dbReference type="Google" id="ProtNLM"/>
    </source>
</evidence>
<feature type="transmembrane region" description="Helical" evidence="1">
    <location>
        <begin position="360"/>
        <end position="380"/>
    </location>
</feature>
<keyword evidence="1" id="KW-1133">Transmembrane helix</keyword>
<feature type="transmembrane region" description="Helical" evidence="1">
    <location>
        <begin position="97"/>
        <end position="121"/>
    </location>
</feature>
<dbReference type="EMBL" id="BTSX01000004">
    <property type="protein sequence ID" value="GMS94612.1"/>
    <property type="molecule type" value="Genomic_DNA"/>
</dbReference>
<evidence type="ECO:0000313" key="2">
    <source>
        <dbReference type="EMBL" id="GMS94612.1"/>
    </source>
</evidence>
<comment type="caution">
    <text evidence="2">The sequence shown here is derived from an EMBL/GenBank/DDBJ whole genome shotgun (WGS) entry which is preliminary data.</text>
</comment>
<protein>
    <recommendedName>
        <fullName evidence="4">Ion channel</fullName>
    </recommendedName>
</protein>
<sequence length="395" mass="45285">MKLFYKEENYPFFYSSTSGKLRGVLLELWQTVASLRGEELVIEKIPSSDVSDECLLVDAFSYVSPRTISPEQTHTYHYSTWVFVERTEEKFDIIPSVVFYFVFTADVLFWIFLAHVIRVLLEKGIGWVRARGRKKIVPAGIESLIGYVNLARLTCILFSFCILRLTWQGCFNGNTLIAIEKQGTLFSLLLTQFHSGTRKLVIEDGVDYFDDGEGKTLFGGVANFVYGNSVEERLRTTCADFSRVGFFYETDYLLYRGNAALQAQCNLARINLLPGESTPVPWLTQNMREGKAVFYQFHRNESRKNREMIDFALLTVYRIDNLDGTLMMRHLDVREFLTVVNFLLSRYSITDSSPITLEQVALPLSILLLGAALGILLLFFENVLFYSRIICCSRD</sequence>
<evidence type="ECO:0000256" key="1">
    <source>
        <dbReference type="SAM" id="Phobius"/>
    </source>
</evidence>
<reference evidence="2" key="1">
    <citation type="submission" date="2023-10" db="EMBL/GenBank/DDBJ databases">
        <title>Genome assembly of Pristionchus species.</title>
        <authorList>
            <person name="Yoshida K."/>
            <person name="Sommer R.J."/>
        </authorList>
    </citation>
    <scope>NUCLEOTIDE SEQUENCE</scope>
    <source>
        <strain evidence="2">RS0144</strain>
    </source>
</reference>
<name>A0AAV5TK78_9BILA</name>
<keyword evidence="1" id="KW-0472">Membrane</keyword>
<gene>
    <name evidence="2" type="ORF">PENTCL1PPCAC_16787</name>
</gene>
<evidence type="ECO:0000313" key="3">
    <source>
        <dbReference type="Proteomes" id="UP001432027"/>
    </source>
</evidence>
<proteinExistence type="predicted"/>